<proteinExistence type="predicted"/>
<accession>A0ACD5XS93</accession>
<keyword evidence="2" id="KW-1185">Reference proteome</keyword>
<organism evidence="1 2">
    <name type="scientific">Avena sativa</name>
    <name type="common">Oat</name>
    <dbReference type="NCBI Taxonomy" id="4498"/>
    <lineage>
        <taxon>Eukaryota</taxon>
        <taxon>Viridiplantae</taxon>
        <taxon>Streptophyta</taxon>
        <taxon>Embryophyta</taxon>
        <taxon>Tracheophyta</taxon>
        <taxon>Spermatophyta</taxon>
        <taxon>Magnoliopsida</taxon>
        <taxon>Liliopsida</taxon>
        <taxon>Poales</taxon>
        <taxon>Poaceae</taxon>
        <taxon>BOP clade</taxon>
        <taxon>Pooideae</taxon>
        <taxon>Poodae</taxon>
        <taxon>Poeae</taxon>
        <taxon>Poeae Chloroplast Group 1 (Aveneae type)</taxon>
        <taxon>Aveninae</taxon>
        <taxon>Avena</taxon>
    </lineage>
</organism>
<evidence type="ECO:0000313" key="1">
    <source>
        <dbReference type="EnsemblPlants" id="AVESA.00010b.r2.5AG0845740.1.CDS"/>
    </source>
</evidence>
<sequence length="1012" mass="112789">MQLVECEIGVGERNAGQGLEEENKLACACKGSRKAIASSKSTASPLLLQASMGAAPLLWIVLRRRHGLLLVLLLLVAGASGVAAQTVDVGVILDRTTWVGNMSWTSIELAREEFCADPRYARYRTRLKLHLRDTGPDAIDAAAAGLDLLKNVGVQAIVGPQTSSQAKFLAELGNKSTVPIISFSADCPSRFGHNPYFIRTAWNDSSQAEAIASLVQKYNWREVVPVFQDDDSNTRFIPDLVDALRQVDTRVSYRCKIHPAATEDDMRRAISNLRLNWTTVFVVRMSHMLALEFFRLAKDEGMMGQGFVWITAYGLTDIFDVVGSPALDVMQGVLGVEPHVQDTVELQNFRQRWRNKYQSENPGTSLSEPTVSGLYAYDTIWAIALAAAKVRYVNSDFGPSVANNGSTDFDRIDSSKAAEKLRDALLMVNFSGMSGQFQIEDMQLVSVNYRIINIVEQERRVVGFWTPGSGISGSLNKKVDLDSVIWPGANKTVPRGWLFPVNKKLKIGLPVKPGFYEFVRFEKGIAKGFCVDVFEAVVNELPYNVSRHYEEFGDGKGSSNGTYDDLVYKVFLQEYDAVVGDITILANRSLYVDFTLPYTESGVRMLVPVQDRRQKTAWTFLKPLTTDLWLGTVVFFVFTGFVVWCIEHRTNQEFRGPPASQIGSIFYFSFSTLVFAHRERIVNNLSRIVLVVWLFVVLIVQQSYTASLSSILTVEQLQPTVTTLEEVIRNGRNVGYLNDSFLPQLLRRLKIDESKMIPFDSPMEYNEALSSGRVAVIVDEIPYLKVFLKRYCHNYTMVGPTYKFDGFGYAFPRGSPLTPDISRGILKFASEERMAKLEEELYGDTPCPDKDDSQTSSSLTLHSFRGLFIITGASSMLALILHIVITLYNHRHDFSSDDGQSSWRRRFTTLSKIFHEGDGPSNTPDKDETAMANVGSTIESPQSTPNHIIENLDSDTDTGSTLEGEGTPGREVSVQGVEPMSFAYMHSGSGRSRVASLSRSGSSIRRRQTSME</sequence>
<dbReference type="Proteomes" id="UP001732700">
    <property type="component" value="Chromosome 5A"/>
</dbReference>
<protein>
    <submittedName>
        <fullName evidence="1">Uncharacterized protein</fullName>
    </submittedName>
</protein>
<dbReference type="EnsemblPlants" id="AVESA.00010b.r2.5AG0845740.1">
    <property type="protein sequence ID" value="AVESA.00010b.r2.5AG0845740.1.CDS"/>
    <property type="gene ID" value="AVESA.00010b.r2.5AG0845740"/>
</dbReference>
<name>A0ACD5XS93_AVESA</name>
<reference evidence="1" key="1">
    <citation type="submission" date="2021-05" db="EMBL/GenBank/DDBJ databases">
        <authorList>
            <person name="Scholz U."/>
            <person name="Mascher M."/>
            <person name="Fiebig A."/>
        </authorList>
    </citation>
    <scope>NUCLEOTIDE SEQUENCE [LARGE SCALE GENOMIC DNA]</scope>
</reference>
<evidence type="ECO:0000313" key="2">
    <source>
        <dbReference type="Proteomes" id="UP001732700"/>
    </source>
</evidence>
<reference evidence="1" key="2">
    <citation type="submission" date="2025-09" db="UniProtKB">
        <authorList>
            <consortium name="EnsemblPlants"/>
        </authorList>
    </citation>
    <scope>IDENTIFICATION</scope>
</reference>